<dbReference type="Proteomes" id="UP000679767">
    <property type="component" value="Segment"/>
</dbReference>
<protein>
    <submittedName>
        <fullName evidence="3">UL92</fullName>
    </submittedName>
</protein>
<evidence type="ECO:0000256" key="2">
    <source>
        <dbReference type="SAM" id="MobiDB-lite"/>
    </source>
</evidence>
<evidence type="ECO:0000313" key="4">
    <source>
        <dbReference type="Proteomes" id="UP000679767"/>
    </source>
</evidence>
<dbReference type="KEGG" id="vg:65102684"/>
<reference evidence="3" key="1">
    <citation type="submission" date="2017-11" db="EMBL/GenBank/DDBJ databases">
        <title>The distinct marsupial branch of gammaherpesviruses includes novel host-derived genes seldom found in other viruses.</title>
        <authorList>
            <person name="Vaz P.K."/>
        </authorList>
    </citation>
    <scope>NUCLEOTIDE SEQUENCE</scope>
    <source>
        <strain evidence="3">V3187/11</strain>
    </source>
</reference>
<organism evidence="3">
    <name type="scientific">Vombatid gammaherpesvirus 1</name>
    <dbReference type="NCBI Taxonomy" id="2052651"/>
    <lineage>
        <taxon>Viruses</taxon>
        <taxon>Duplodnaviria</taxon>
        <taxon>Heunggongvirae</taxon>
        <taxon>Peploviricota</taxon>
        <taxon>Herviviricetes</taxon>
        <taxon>Herpesvirales</taxon>
        <taxon>Orthoherpesviridae</taxon>
        <taxon>Gammaherpesvirinae</taxon>
        <taxon>Manticavirus</taxon>
        <taxon>Manticavirus vombatidgamma1</taxon>
    </lineage>
</organism>
<gene>
    <name evidence="3" type="primary">ORF31</name>
</gene>
<keyword evidence="4" id="KW-1185">Reference proteome</keyword>
<accession>A0A3Q8J4F4</accession>
<feature type="region of interest" description="Disordered" evidence="2">
    <location>
        <begin position="1"/>
        <end position="20"/>
    </location>
</feature>
<evidence type="ECO:0000256" key="1">
    <source>
        <dbReference type="ARBA" id="ARBA00009153"/>
    </source>
</evidence>
<proteinExistence type="inferred from homology"/>
<comment type="similarity">
    <text evidence="1">Belongs to the herpesviridae UL92 family.</text>
</comment>
<dbReference type="EMBL" id="MG452721">
    <property type="protein sequence ID" value="AZB49130.1"/>
    <property type="molecule type" value="Genomic_DNA"/>
</dbReference>
<sequence length="226" mass="26226">MYEGSDQHHQVPTSHESREPGKRHYCNYKQFDATICRYHQINSIYICIECHAFHVCDGGAECLPMDSGEGLVCMVTGRCLGENMQTSGHHYELVTWSTQEPLKNYVFSQMSSTLAADLFRYFHIQSNTEDLMDVRTAILDTKKGCLKQEIITIINRTFQFCQHLFNDAVWAQDLVKNIYIHVIISIYSSRTVYDSLLFKCTKNKKYDHILKQIRETWMSTLITGDT</sequence>
<evidence type="ECO:0000313" key="3">
    <source>
        <dbReference type="EMBL" id="AZB49130.1"/>
    </source>
</evidence>
<dbReference type="Pfam" id="PF03048">
    <property type="entry name" value="Herpes_UL92"/>
    <property type="match status" value="1"/>
</dbReference>
<name>A0A3Q8J4F4_9GAMA</name>
<dbReference type="RefSeq" id="YP_010087400.1">
    <property type="nucleotide sequence ID" value="NC_055554.1"/>
</dbReference>
<dbReference type="GeneID" id="65102684"/>
<dbReference type="InterPro" id="IPR004289">
    <property type="entry name" value="Herpes_UL92"/>
</dbReference>